<feature type="compositionally biased region" description="Low complexity" evidence="2">
    <location>
        <begin position="458"/>
        <end position="467"/>
    </location>
</feature>
<feature type="compositionally biased region" description="Basic and acidic residues" evidence="2">
    <location>
        <begin position="588"/>
        <end position="601"/>
    </location>
</feature>
<feature type="compositionally biased region" description="Low complexity" evidence="2">
    <location>
        <begin position="307"/>
        <end position="327"/>
    </location>
</feature>
<evidence type="ECO:0000256" key="2">
    <source>
        <dbReference type="SAM" id="MobiDB-lite"/>
    </source>
</evidence>
<feature type="compositionally biased region" description="Basic and acidic residues" evidence="2">
    <location>
        <begin position="497"/>
        <end position="522"/>
    </location>
</feature>
<feature type="region of interest" description="Disordered" evidence="2">
    <location>
        <begin position="548"/>
        <end position="653"/>
    </location>
</feature>
<dbReference type="OrthoDB" id="10627569at2759"/>
<dbReference type="PROSITE" id="PS50082">
    <property type="entry name" value="WD_REPEATS_2"/>
    <property type="match status" value="1"/>
</dbReference>
<feature type="compositionally biased region" description="Polar residues" evidence="2">
    <location>
        <begin position="381"/>
        <end position="396"/>
    </location>
</feature>
<feature type="compositionally biased region" description="Low complexity" evidence="2">
    <location>
        <begin position="350"/>
        <end position="362"/>
    </location>
</feature>
<comment type="caution">
    <text evidence="3">The sequence shown here is derived from an EMBL/GenBank/DDBJ whole genome shotgun (WGS) entry which is preliminary data.</text>
</comment>
<evidence type="ECO:0000313" key="4">
    <source>
        <dbReference type="Proteomes" id="UP000247409"/>
    </source>
</evidence>
<keyword evidence="4" id="KW-1185">Reference proteome</keyword>
<feature type="repeat" description="WD" evidence="1">
    <location>
        <begin position="1"/>
        <end position="31"/>
    </location>
</feature>
<dbReference type="EMBL" id="NBIV01000157">
    <property type="protein sequence ID" value="PXF42593.1"/>
    <property type="molecule type" value="Genomic_DNA"/>
</dbReference>
<sequence length="1062" mass="117199">MQHPARVYRAALSADASVAVTTCEDGNARVWYMSGSYCTPHKLSFSAQHNNARACAISPEGQYAALSFYKGLRRKIGDNDQPMSSFHSQIYLVQLRDRRQIFFRAEYGIADQIVISQHASVVAIGLCDVRPARTRAKGHRIVLLSRDGLVLKVVKDCFPLHNHSCTAWHMPRFGHMLAICSKHDNLQVYHAGPRQLWKSIPTVLSSPTVRSFTVCRFMHDHDLLAAVGTSTTTKQACLLVFRISTSSVLFHLPTQPSPAAVHDIYPRIAVSNPSYDPQLNLPFARILASAHPNAAALINLRLGASHSPDVNKSQPSSSSSSRASPSPNQDTPQFHLCREPSIVLNPRAPSPSSSMIKSSESSTRTPLYSRFRNWVTDKRSSQNASTSGIQWRNPPVSVQQRAASLLKHLDENGFKLAAQRSEQLTPTARSTPHSVSSPKEHAVECPSTAVPQKSLQPSSGSKSQNKSKGGENAQNLPIRKTHPIEKSKHPILMDSKISNEQRENDCGPSAHAEEKPKAEKKHGLDEALNCNKNKSPQMQGALAQNDLKQDEISPGEINTSGTDGCWKDKAPSHGKVVAHQSRVSVHGTKTDDQEKHCDKPRRSIGHSQLSSGPHQLDKDGPPKKTSTRQVINGSNSLSPIRGETNRPAEDQRERNEIISLLDSPDSNDWTPATRYAVRAQNKRGSTTAYVQNSTKEYSTLNELKIKVFCPSVSTKGVRRCTEANPGSQTNVCTSFATDKEGLKSPSNSGTALSDPVANSVPTLNAKETMDNQISPITAARDFVKICEDGDRAASSKANDGLETVEEYDKPIGLIDDDLRSRENGYGKIERAVVDSATFGTPKNDTPKQGRMRKEEGLSLKEHGNPNCKRELVVDSMRPKLSFVPLANAVLKTDEKTTASVPIEALKRCKDLFAEALQKVVVTERNTLTNQEAYTTMLSFVQKEGVYTDKKSIARVIYRTVGIKNSCTLEMFVESFTQIFAHSRALRRQRWTAVFTAATCDEGESILVFHARDLMKTEYEEGHVHIDRKWTDDTIESVFEQVSDGILVDLPSFLRGVEELLDC</sequence>
<gene>
    <name evidence="3" type="ORF">BWQ96_07688</name>
</gene>
<evidence type="ECO:0000313" key="3">
    <source>
        <dbReference type="EMBL" id="PXF42593.1"/>
    </source>
</evidence>
<keyword evidence="1" id="KW-0853">WD repeat</keyword>
<feature type="region of interest" description="Disordered" evidence="2">
    <location>
        <begin position="306"/>
        <end position="364"/>
    </location>
</feature>
<feature type="region of interest" description="Disordered" evidence="2">
    <location>
        <begin position="421"/>
        <end position="522"/>
    </location>
</feature>
<dbReference type="Gene3D" id="2.130.10.10">
    <property type="entry name" value="YVTN repeat-like/Quinoprotein amine dehydrogenase"/>
    <property type="match status" value="1"/>
</dbReference>
<dbReference type="Proteomes" id="UP000247409">
    <property type="component" value="Unassembled WGS sequence"/>
</dbReference>
<protein>
    <submittedName>
        <fullName evidence="3">Uncharacterized protein</fullName>
    </submittedName>
</protein>
<reference evidence="3 4" key="1">
    <citation type="journal article" date="2018" name="Mol. Biol. Evol.">
        <title>Analysis of the draft genome of the red seaweed Gracilariopsis chorda provides insights into genome size evolution in Rhodophyta.</title>
        <authorList>
            <person name="Lee J."/>
            <person name="Yang E.C."/>
            <person name="Graf L."/>
            <person name="Yang J.H."/>
            <person name="Qiu H."/>
            <person name="Zel Zion U."/>
            <person name="Chan C.X."/>
            <person name="Stephens T.G."/>
            <person name="Weber A.P.M."/>
            <person name="Boo G.H."/>
            <person name="Boo S.M."/>
            <person name="Kim K.M."/>
            <person name="Shin Y."/>
            <person name="Jung M."/>
            <person name="Lee S.J."/>
            <person name="Yim H.S."/>
            <person name="Lee J.H."/>
            <person name="Bhattacharya D."/>
            <person name="Yoon H.S."/>
        </authorList>
    </citation>
    <scope>NUCLEOTIDE SEQUENCE [LARGE SCALE GENOMIC DNA]</scope>
    <source>
        <strain evidence="3 4">SKKU-2015</strain>
        <tissue evidence="3">Whole body</tissue>
    </source>
</reference>
<feature type="compositionally biased region" description="Polar residues" evidence="2">
    <location>
        <begin position="421"/>
        <end position="437"/>
    </location>
</feature>
<dbReference type="InterPro" id="IPR001680">
    <property type="entry name" value="WD40_rpt"/>
</dbReference>
<organism evidence="3 4">
    <name type="scientific">Gracilariopsis chorda</name>
    <dbReference type="NCBI Taxonomy" id="448386"/>
    <lineage>
        <taxon>Eukaryota</taxon>
        <taxon>Rhodophyta</taxon>
        <taxon>Florideophyceae</taxon>
        <taxon>Rhodymeniophycidae</taxon>
        <taxon>Gracilariales</taxon>
        <taxon>Gracilariaceae</taxon>
        <taxon>Gracilariopsis</taxon>
    </lineage>
</organism>
<proteinExistence type="predicted"/>
<feature type="compositionally biased region" description="Polar residues" evidence="2">
    <location>
        <begin position="627"/>
        <end position="638"/>
    </location>
</feature>
<accession>A0A2V3IKM3</accession>
<feature type="region of interest" description="Disordered" evidence="2">
    <location>
        <begin position="377"/>
        <end position="396"/>
    </location>
</feature>
<dbReference type="AlphaFoldDB" id="A0A2V3IKM3"/>
<evidence type="ECO:0000256" key="1">
    <source>
        <dbReference type="PROSITE-ProRule" id="PRU00221"/>
    </source>
</evidence>
<feature type="compositionally biased region" description="Basic and acidic residues" evidence="2">
    <location>
        <begin position="643"/>
        <end position="653"/>
    </location>
</feature>
<name>A0A2V3IKM3_9FLOR</name>
<dbReference type="SUPFAM" id="SSF101908">
    <property type="entry name" value="Putative isomerase YbhE"/>
    <property type="match status" value="1"/>
</dbReference>
<dbReference type="InterPro" id="IPR015943">
    <property type="entry name" value="WD40/YVTN_repeat-like_dom_sf"/>
</dbReference>